<accession>A0ABU2ZVM5</accession>
<keyword evidence="2" id="KW-1133">Transmembrane helix</keyword>
<feature type="transmembrane region" description="Helical" evidence="2">
    <location>
        <begin position="61"/>
        <end position="80"/>
    </location>
</feature>
<protein>
    <submittedName>
        <fullName evidence="4">PH domain-containing protein</fullName>
    </submittedName>
</protein>
<keyword evidence="2" id="KW-0812">Transmembrane</keyword>
<proteinExistence type="predicted"/>
<evidence type="ECO:0000256" key="2">
    <source>
        <dbReference type="SAM" id="Phobius"/>
    </source>
</evidence>
<feature type="transmembrane region" description="Helical" evidence="2">
    <location>
        <begin position="92"/>
        <end position="116"/>
    </location>
</feature>
<dbReference type="Pfam" id="PF03703">
    <property type="entry name" value="bPH_2"/>
    <property type="match status" value="1"/>
</dbReference>
<comment type="caution">
    <text evidence="4">The sequence shown here is derived from an EMBL/GenBank/DDBJ whole genome shotgun (WGS) entry which is preliminary data.</text>
</comment>
<dbReference type="PANTHER" id="PTHR34473:SF3">
    <property type="entry name" value="TRANSMEMBRANE PROTEIN-RELATED"/>
    <property type="match status" value="1"/>
</dbReference>
<reference evidence="4 5" key="1">
    <citation type="submission" date="2023-09" db="EMBL/GenBank/DDBJ databases">
        <authorList>
            <person name="Rey-Velasco X."/>
        </authorList>
    </citation>
    <scope>NUCLEOTIDE SEQUENCE [LARGE SCALE GENOMIC DNA]</scope>
    <source>
        <strain evidence="4 5">P117</strain>
    </source>
</reference>
<gene>
    <name evidence="4" type="ORF">RM552_17540</name>
</gene>
<feature type="region of interest" description="Disordered" evidence="1">
    <location>
        <begin position="1"/>
        <end position="22"/>
    </location>
</feature>
<dbReference type="RefSeq" id="WP_311370192.1">
    <property type="nucleotide sequence ID" value="NZ_JAVRHX010000009.1"/>
</dbReference>
<keyword evidence="2" id="KW-0472">Membrane</keyword>
<dbReference type="InterPro" id="IPR005182">
    <property type="entry name" value="YdbS-like_PH"/>
</dbReference>
<keyword evidence="5" id="KW-1185">Reference proteome</keyword>
<feature type="domain" description="YdbS-like PH" evidence="3">
    <location>
        <begin position="122"/>
        <end position="197"/>
    </location>
</feature>
<evidence type="ECO:0000259" key="3">
    <source>
        <dbReference type="Pfam" id="PF03703"/>
    </source>
</evidence>
<feature type="compositionally biased region" description="Basic and acidic residues" evidence="1">
    <location>
        <begin position="1"/>
        <end position="21"/>
    </location>
</feature>
<name>A0ABU2ZVM5_9ALTE</name>
<evidence type="ECO:0000313" key="5">
    <source>
        <dbReference type="Proteomes" id="UP001253545"/>
    </source>
</evidence>
<evidence type="ECO:0000313" key="4">
    <source>
        <dbReference type="EMBL" id="MDT0596665.1"/>
    </source>
</evidence>
<dbReference type="Proteomes" id="UP001253545">
    <property type="component" value="Unassembled WGS sequence"/>
</dbReference>
<dbReference type="EMBL" id="JAVRHX010000009">
    <property type="protein sequence ID" value="MDT0596665.1"/>
    <property type="molecule type" value="Genomic_DNA"/>
</dbReference>
<sequence>MTENTEVHNNDQASSHDEANKQETGLAEDFTNKQVKSHQIQEHISTKTLDMLPLAPQYRRINIIISLVFGGFFLIITYLGSSGLFFDLPKDAFPFVIGAYALIGFLTLWSATYHFFADPLKQYALRENDLNYQSGLIFRSFVSQPILRIQHIEIKRGPIERRAGMATLQVFSAGGISYTFNIPGLIYENAVELRQFILDHKDLASDV</sequence>
<evidence type="ECO:0000256" key="1">
    <source>
        <dbReference type="SAM" id="MobiDB-lite"/>
    </source>
</evidence>
<dbReference type="PANTHER" id="PTHR34473">
    <property type="entry name" value="UPF0699 TRANSMEMBRANE PROTEIN YDBS"/>
    <property type="match status" value="1"/>
</dbReference>
<organism evidence="4 5">
    <name type="scientific">Glaciecola petra</name>
    <dbReference type="NCBI Taxonomy" id="3075602"/>
    <lineage>
        <taxon>Bacteria</taxon>
        <taxon>Pseudomonadati</taxon>
        <taxon>Pseudomonadota</taxon>
        <taxon>Gammaproteobacteria</taxon>
        <taxon>Alteromonadales</taxon>
        <taxon>Alteromonadaceae</taxon>
        <taxon>Glaciecola</taxon>
    </lineage>
</organism>